<dbReference type="Proteomes" id="UP001221413">
    <property type="component" value="Unassembled WGS sequence"/>
</dbReference>
<accession>A0AAD6IXM3</accession>
<protein>
    <submittedName>
        <fullName evidence="2">Uncharacterized protein</fullName>
    </submittedName>
</protein>
<evidence type="ECO:0000313" key="3">
    <source>
        <dbReference type="Proteomes" id="UP001221413"/>
    </source>
</evidence>
<feature type="compositionally biased region" description="Basic and acidic residues" evidence="1">
    <location>
        <begin position="82"/>
        <end position="106"/>
    </location>
</feature>
<feature type="region of interest" description="Disordered" evidence="1">
    <location>
        <begin position="76"/>
        <end position="114"/>
    </location>
</feature>
<keyword evidence="3" id="KW-1185">Reference proteome</keyword>
<dbReference type="AlphaFoldDB" id="A0AAD6IXM3"/>
<reference evidence="2" key="1">
    <citation type="submission" date="2023-01" db="EMBL/GenBank/DDBJ databases">
        <title>The chitinases involved in constricting ring structure development in the nematode-trapping fungus Drechslerella dactyloides.</title>
        <authorList>
            <person name="Wang R."/>
            <person name="Zhang L."/>
            <person name="Tang P."/>
            <person name="Li S."/>
            <person name="Liang L."/>
        </authorList>
    </citation>
    <scope>NUCLEOTIDE SEQUENCE</scope>
    <source>
        <strain evidence="2">YMF1.00031</strain>
    </source>
</reference>
<evidence type="ECO:0000256" key="1">
    <source>
        <dbReference type="SAM" id="MobiDB-lite"/>
    </source>
</evidence>
<proteinExistence type="predicted"/>
<dbReference type="EMBL" id="JAQGDS010000005">
    <property type="protein sequence ID" value="KAJ6260600.1"/>
    <property type="molecule type" value="Genomic_DNA"/>
</dbReference>
<sequence length="114" mass="12757">MHRSRAYDAVTRRRLPDSAGRAGQVPHAGRLSFSGGLFTTANNNKHTTPNVLRSNINNVNKQEPPRHSSRIAFVSSAQKGGEALRDLSQTKKARKEPDEHTKTNKKDRTRKKQS</sequence>
<name>A0AAD6IXM3_DREDA</name>
<comment type="caution">
    <text evidence="2">The sequence shown here is derived from an EMBL/GenBank/DDBJ whole genome shotgun (WGS) entry which is preliminary data.</text>
</comment>
<gene>
    <name evidence="2" type="ORF">Dda_4826</name>
</gene>
<feature type="region of interest" description="Disordered" evidence="1">
    <location>
        <begin position="1"/>
        <end position="29"/>
    </location>
</feature>
<evidence type="ECO:0000313" key="2">
    <source>
        <dbReference type="EMBL" id="KAJ6260600.1"/>
    </source>
</evidence>
<organism evidence="2 3">
    <name type="scientific">Drechslerella dactyloides</name>
    <name type="common">Nematode-trapping fungus</name>
    <name type="synonym">Arthrobotrys dactyloides</name>
    <dbReference type="NCBI Taxonomy" id="74499"/>
    <lineage>
        <taxon>Eukaryota</taxon>
        <taxon>Fungi</taxon>
        <taxon>Dikarya</taxon>
        <taxon>Ascomycota</taxon>
        <taxon>Pezizomycotina</taxon>
        <taxon>Orbiliomycetes</taxon>
        <taxon>Orbiliales</taxon>
        <taxon>Orbiliaceae</taxon>
        <taxon>Drechslerella</taxon>
    </lineage>
</organism>